<gene>
    <name evidence="3" type="primary">tadA</name>
    <name evidence="3" type="ORF">NCI01_13130</name>
</gene>
<sequence>MAVDRITRPHVDDLVERLDLQVRERVRREGVDPQREASLVRRIAEDVVRDHDDLSLTGAVAPVADDSAMVGELVARVSGFGPLQPFLDDPEVEEIWINDPSRVFIARRGRHELTNLRLDAAHVNELVERMLKSSGRRLDISTPFVDAMLPEGHRLHVVLEGITRGFTAVNIRKFLLRAHRLSDLVSLGSLTPQAARFLEASVRAGLNVLVAGGTQAGKTTMLNCLAAAVPGGERVVSAEEVFELSNIARVQTWPGLSTPHKGPSSTSAKAWTARALAPRWSASARTA</sequence>
<comment type="caution">
    <text evidence="3">The sequence shown here is derived from an EMBL/GenBank/DDBJ whole genome shotgun (WGS) entry which is preliminary data.</text>
</comment>
<proteinExistence type="inferred from homology"/>
<dbReference type="PANTHER" id="PTHR30486">
    <property type="entry name" value="TWITCHING MOTILITY PROTEIN PILT"/>
    <property type="match status" value="1"/>
</dbReference>
<comment type="similarity">
    <text evidence="1">Belongs to the GSP E family.</text>
</comment>
<dbReference type="Proteomes" id="UP001204524">
    <property type="component" value="Unassembled WGS sequence"/>
</dbReference>
<dbReference type="SUPFAM" id="SSF52540">
    <property type="entry name" value="P-loop containing nucleoside triphosphate hydrolases"/>
    <property type="match status" value="1"/>
</dbReference>
<dbReference type="PANTHER" id="PTHR30486:SF6">
    <property type="entry name" value="TYPE IV PILUS RETRACTATION ATPASE PILT"/>
    <property type="match status" value="1"/>
</dbReference>
<protein>
    <submittedName>
        <fullName evidence="3">Flp pilus assembly complex ATPase component TadA</fullName>
    </submittedName>
</protein>
<accession>A0ABT1KZI8</accession>
<dbReference type="InterPro" id="IPR027417">
    <property type="entry name" value="P-loop_NTPase"/>
</dbReference>
<dbReference type="RefSeq" id="WP_254181933.1">
    <property type="nucleotide sequence ID" value="NZ_JANARS010000005.1"/>
</dbReference>
<keyword evidence="4" id="KW-1185">Reference proteome</keyword>
<dbReference type="Gene3D" id="3.30.450.380">
    <property type="match status" value="1"/>
</dbReference>
<evidence type="ECO:0000259" key="2">
    <source>
        <dbReference type="Pfam" id="PF00437"/>
    </source>
</evidence>
<reference evidence="3 4" key="1">
    <citation type="submission" date="2022-06" db="EMBL/GenBank/DDBJ databases">
        <authorList>
            <person name="So Y."/>
        </authorList>
    </citation>
    <scope>NUCLEOTIDE SEQUENCE [LARGE SCALE GENOMIC DNA]</scope>
    <source>
        <strain evidence="3 4">STR3</strain>
    </source>
</reference>
<feature type="domain" description="Bacterial type II secretion system protein E" evidence="2">
    <location>
        <begin position="79"/>
        <end position="245"/>
    </location>
</feature>
<organism evidence="3 4">
    <name type="scientific">Nocardioides pinisoli</name>
    <dbReference type="NCBI Taxonomy" id="2950279"/>
    <lineage>
        <taxon>Bacteria</taxon>
        <taxon>Bacillati</taxon>
        <taxon>Actinomycetota</taxon>
        <taxon>Actinomycetes</taxon>
        <taxon>Propionibacteriales</taxon>
        <taxon>Nocardioidaceae</taxon>
        <taxon>Nocardioides</taxon>
    </lineage>
</organism>
<evidence type="ECO:0000256" key="1">
    <source>
        <dbReference type="ARBA" id="ARBA00006611"/>
    </source>
</evidence>
<dbReference type="InterPro" id="IPR050921">
    <property type="entry name" value="T4SS_GSP_E_ATPase"/>
</dbReference>
<dbReference type="EMBL" id="JANARS010000005">
    <property type="protein sequence ID" value="MCP3422739.1"/>
    <property type="molecule type" value="Genomic_DNA"/>
</dbReference>
<evidence type="ECO:0000313" key="3">
    <source>
        <dbReference type="EMBL" id="MCP3422739.1"/>
    </source>
</evidence>
<name>A0ABT1KZI8_9ACTN</name>
<dbReference type="Gene3D" id="3.40.50.300">
    <property type="entry name" value="P-loop containing nucleotide triphosphate hydrolases"/>
    <property type="match status" value="1"/>
</dbReference>
<evidence type="ECO:0000313" key="4">
    <source>
        <dbReference type="Proteomes" id="UP001204524"/>
    </source>
</evidence>
<dbReference type="InterPro" id="IPR001482">
    <property type="entry name" value="T2SS/T4SS_dom"/>
</dbReference>
<dbReference type="Pfam" id="PF00437">
    <property type="entry name" value="T2SSE"/>
    <property type="match status" value="1"/>
</dbReference>